<dbReference type="SMART" id="SM00941">
    <property type="entry name" value="PYNP_C"/>
    <property type="match status" value="1"/>
</dbReference>
<evidence type="ECO:0000256" key="1">
    <source>
        <dbReference type="ARBA" id="ARBA00022676"/>
    </source>
</evidence>
<evidence type="ECO:0000256" key="2">
    <source>
        <dbReference type="ARBA" id="ARBA00022679"/>
    </source>
</evidence>
<dbReference type="GO" id="GO:0004645">
    <property type="term" value="F:1,4-alpha-oligoglucan phosphorylase activity"/>
    <property type="evidence" value="ECO:0007669"/>
    <property type="project" value="InterPro"/>
</dbReference>
<dbReference type="EMBL" id="CM015732">
    <property type="protein sequence ID" value="KAF3705312.1"/>
    <property type="molecule type" value="Genomic_DNA"/>
</dbReference>
<feature type="domain" description="Pyrimidine nucleoside phosphorylase C-terminal" evidence="3">
    <location>
        <begin position="81"/>
        <end position="168"/>
    </location>
</feature>
<keyword evidence="1" id="KW-0328">Glycosyltransferase</keyword>
<reference evidence="4 5" key="1">
    <citation type="submission" date="2019-02" db="EMBL/GenBank/DDBJ databases">
        <title>Opniocepnalus argus genome.</title>
        <authorList>
            <person name="Zhou C."/>
            <person name="Xiao S."/>
        </authorList>
    </citation>
    <scope>NUCLEOTIDE SEQUENCE [LARGE SCALE GENOMIC DNA]</scope>
    <source>
        <strain evidence="4">OARG1902GOOAL</strain>
        <tissue evidence="4">Muscle</tissue>
    </source>
</reference>
<dbReference type="GO" id="GO:0006206">
    <property type="term" value="P:pyrimidine nucleobase metabolic process"/>
    <property type="evidence" value="ECO:0007669"/>
    <property type="project" value="InterPro"/>
</dbReference>
<evidence type="ECO:0000259" key="3">
    <source>
        <dbReference type="SMART" id="SM00941"/>
    </source>
</evidence>
<dbReference type="PANTHER" id="PTHR10515:SF0">
    <property type="entry name" value="THYMIDINE PHOSPHORYLASE"/>
    <property type="match status" value="1"/>
</dbReference>
<evidence type="ECO:0000313" key="5">
    <source>
        <dbReference type="Proteomes" id="UP000503349"/>
    </source>
</evidence>
<dbReference type="InterPro" id="IPR000053">
    <property type="entry name" value="Thymidine/pyrmidine_PPase"/>
</dbReference>
<dbReference type="PANTHER" id="PTHR10515">
    <property type="entry name" value="THYMIDINE PHOSPHORYLASE"/>
    <property type="match status" value="1"/>
</dbReference>
<accession>A0A6G1QRS7</accession>
<dbReference type="GO" id="GO:0006213">
    <property type="term" value="P:pyrimidine nucleoside metabolic process"/>
    <property type="evidence" value="ECO:0007669"/>
    <property type="project" value="InterPro"/>
</dbReference>
<evidence type="ECO:0000313" key="4">
    <source>
        <dbReference type="EMBL" id="KAF3705312.1"/>
    </source>
</evidence>
<gene>
    <name evidence="4" type="ORF">EXN66_Car021003</name>
</gene>
<dbReference type="GO" id="GO:0016763">
    <property type="term" value="F:pentosyltransferase activity"/>
    <property type="evidence" value="ECO:0007669"/>
    <property type="project" value="InterPro"/>
</dbReference>
<protein>
    <submittedName>
        <fullName evidence="4">Thymidine phosphorylase</fullName>
    </submittedName>
</protein>
<dbReference type="SUPFAM" id="SSF54680">
    <property type="entry name" value="Pyrimidine nucleoside phosphorylase C-terminal domain"/>
    <property type="match status" value="1"/>
</dbReference>
<organism evidence="4 5">
    <name type="scientific">Channa argus</name>
    <name type="common">Northern snakehead</name>
    <name type="synonym">Ophicephalus argus</name>
    <dbReference type="NCBI Taxonomy" id="215402"/>
    <lineage>
        <taxon>Eukaryota</taxon>
        <taxon>Metazoa</taxon>
        <taxon>Chordata</taxon>
        <taxon>Craniata</taxon>
        <taxon>Vertebrata</taxon>
        <taxon>Euteleostomi</taxon>
        <taxon>Actinopterygii</taxon>
        <taxon>Neopterygii</taxon>
        <taxon>Teleostei</taxon>
        <taxon>Neoteleostei</taxon>
        <taxon>Acanthomorphata</taxon>
        <taxon>Anabantaria</taxon>
        <taxon>Anabantiformes</taxon>
        <taxon>Channoidei</taxon>
        <taxon>Channidae</taxon>
        <taxon>Channa</taxon>
    </lineage>
</organism>
<proteinExistence type="predicted"/>
<dbReference type="SUPFAM" id="SSF52418">
    <property type="entry name" value="Nucleoside phosphorylase/phosphoribosyltransferase catalytic domain"/>
    <property type="match status" value="1"/>
</dbReference>
<dbReference type="Gene3D" id="3.40.1030.10">
    <property type="entry name" value="Nucleoside phosphorylase/phosphoribosyltransferase catalytic domain"/>
    <property type="match status" value="1"/>
</dbReference>
<dbReference type="InterPro" id="IPR035902">
    <property type="entry name" value="Nuc_phospho_transferase"/>
</dbReference>
<dbReference type="Proteomes" id="UP000503349">
    <property type="component" value="Chromosome 21"/>
</dbReference>
<dbReference type="InterPro" id="IPR036566">
    <property type="entry name" value="PYNP-like_C_sf"/>
</dbReference>
<dbReference type="Gene3D" id="3.90.1170.30">
    <property type="entry name" value="Pyrimidine nucleoside phosphorylase-like, C-terminal domain"/>
    <property type="match status" value="1"/>
</dbReference>
<keyword evidence="2" id="KW-0808">Transferase</keyword>
<keyword evidence="5" id="KW-1185">Reference proteome</keyword>
<dbReference type="Pfam" id="PF07831">
    <property type="entry name" value="PYNP_C"/>
    <property type="match status" value="1"/>
</dbReference>
<reference evidence="5" key="2">
    <citation type="submission" date="2019-02" db="EMBL/GenBank/DDBJ databases">
        <title>Opniocepnalus argus Var Kimnra genome.</title>
        <authorList>
            <person name="Zhou C."/>
            <person name="Xiao S."/>
        </authorList>
    </citation>
    <scope>NUCLEOTIDE SEQUENCE [LARGE SCALE GENOMIC DNA]</scope>
</reference>
<dbReference type="GO" id="GO:0005829">
    <property type="term" value="C:cytosol"/>
    <property type="evidence" value="ECO:0007669"/>
    <property type="project" value="TreeGrafter"/>
</dbReference>
<name>A0A6G1QRS7_CHAAH</name>
<dbReference type="AlphaFoldDB" id="A0A6G1QRS7"/>
<sequence>MVVGAVLLLMTGQASDLSEGRKHISEAVASRRALSKFQAMMEAQGVAAETARALCSPDTDYYSILHKSAHQTELQTPEDGVVLDVDGLVLAGVLQKLGAGRSKVGEAVNHSVGAEMLVSLGQRVRKGEMMMMMMMMMIAGVPWLRLHYEDPAPTLDQINQLQKALVLGTNESTETQQKHTLIISTLLLLKIKVLNLVEELQLRGNCVSKASGARSEKSKTDEMILEHSITYNYCM</sequence>
<dbReference type="InterPro" id="IPR013102">
    <property type="entry name" value="PYNP_C"/>
</dbReference>